<sequence length="217" mass="23606">MTPAEGVDRERLAEFLVRLRGEPGVSPALLKAVETVPRRMFLPSGIDDPFEDRTAPIACGETMPGALAAVRIVAAMEPEAEQRILEIGTGSGYVTALLARIVGHVTTFERYRRLLKAASQRFRDIGIANVTPIFEDGRDGFASGSPYHRIVTHSAFPAPPKQFLDQLAPHGSLICAIGPGDGEQMLVRLKKIGSRFEREDIGPVRYQAIAFGKADVL</sequence>
<dbReference type="GO" id="GO:0005737">
    <property type="term" value="C:cytoplasm"/>
    <property type="evidence" value="ECO:0007669"/>
    <property type="project" value="UniProtKB-SubCell"/>
</dbReference>
<keyword evidence="8" id="KW-0949">S-adenosyl-L-methionine</keyword>
<dbReference type="InterPro" id="IPR000682">
    <property type="entry name" value="PCMT"/>
</dbReference>
<evidence type="ECO:0000313" key="13">
    <source>
        <dbReference type="Proteomes" id="UP000469011"/>
    </source>
</evidence>
<dbReference type="PANTHER" id="PTHR11579">
    <property type="entry name" value="PROTEIN-L-ISOASPARTATE O-METHYLTRANSFERASE"/>
    <property type="match status" value="1"/>
</dbReference>
<evidence type="ECO:0000256" key="11">
    <source>
        <dbReference type="ARBA" id="ARBA00031350"/>
    </source>
</evidence>
<keyword evidence="5" id="KW-0963">Cytoplasm</keyword>
<reference evidence="12 13" key="1">
    <citation type="submission" date="2020-01" db="EMBL/GenBank/DDBJ databases">
        <title>Jiella pacifica sp. nov.</title>
        <authorList>
            <person name="Xue Z."/>
            <person name="Zhu S."/>
            <person name="Chen J."/>
            <person name="Yang J."/>
        </authorList>
    </citation>
    <scope>NUCLEOTIDE SEQUENCE [LARGE SCALE GENOMIC DNA]</scope>
    <source>
        <strain evidence="12 13">40Bstr34</strain>
    </source>
</reference>
<evidence type="ECO:0000313" key="12">
    <source>
        <dbReference type="EMBL" id="NDW06553.1"/>
    </source>
</evidence>
<dbReference type="PANTHER" id="PTHR11579:SF0">
    <property type="entry name" value="PROTEIN-L-ISOASPARTATE(D-ASPARTATE) O-METHYLTRANSFERASE"/>
    <property type="match status" value="1"/>
</dbReference>
<comment type="subcellular location">
    <subcellularLocation>
        <location evidence="1">Cytoplasm</location>
    </subcellularLocation>
</comment>
<dbReference type="GO" id="GO:0032259">
    <property type="term" value="P:methylation"/>
    <property type="evidence" value="ECO:0007669"/>
    <property type="project" value="UniProtKB-KW"/>
</dbReference>
<evidence type="ECO:0000256" key="1">
    <source>
        <dbReference type="ARBA" id="ARBA00004496"/>
    </source>
</evidence>
<keyword evidence="6 12" id="KW-0489">Methyltransferase</keyword>
<evidence type="ECO:0000256" key="2">
    <source>
        <dbReference type="ARBA" id="ARBA00005369"/>
    </source>
</evidence>
<dbReference type="Gene3D" id="3.40.50.150">
    <property type="entry name" value="Vaccinia Virus protein VP39"/>
    <property type="match status" value="1"/>
</dbReference>
<dbReference type="CDD" id="cd02440">
    <property type="entry name" value="AdoMet_MTases"/>
    <property type="match status" value="1"/>
</dbReference>
<evidence type="ECO:0000256" key="3">
    <source>
        <dbReference type="ARBA" id="ARBA00011890"/>
    </source>
</evidence>
<proteinExistence type="inferred from homology"/>
<comment type="similarity">
    <text evidence="2">Belongs to the methyltransferase superfamily. L-isoaspartyl/D-aspartyl protein methyltransferase family.</text>
</comment>
<gene>
    <name evidence="12" type="primary">pcm</name>
    <name evidence="12" type="ORF">GTK09_19215</name>
</gene>
<evidence type="ECO:0000256" key="5">
    <source>
        <dbReference type="ARBA" id="ARBA00022490"/>
    </source>
</evidence>
<evidence type="ECO:0000256" key="6">
    <source>
        <dbReference type="ARBA" id="ARBA00022603"/>
    </source>
</evidence>
<name>A0A6N9T5A5_9HYPH</name>
<dbReference type="PROSITE" id="PS01279">
    <property type="entry name" value="PCMT"/>
    <property type="match status" value="1"/>
</dbReference>
<comment type="caution">
    <text evidence="12">The sequence shown here is derived from an EMBL/GenBank/DDBJ whole genome shotgun (WGS) entry which is preliminary data.</text>
</comment>
<evidence type="ECO:0000256" key="8">
    <source>
        <dbReference type="ARBA" id="ARBA00022691"/>
    </source>
</evidence>
<dbReference type="EMBL" id="JAAAMG010000018">
    <property type="protein sequence ID" value="NDW06553.1"/>
    <property type="molecule type" value="Genomic_DNA"/>
</dbReference>
<evidence type="ECO:0000256" key="7">
    <source>
        <dbReference type="ARBA" id="ARBA00022679"/>
    </source>
</evidence>
<dbReference type="Pfam" id="PF01135">
    <property type="entry name" value="PCMT"/>
    <property type="match status" value="1"/>
</dbReference>
<accession>A0A6N9T5A5</accession>
<dbReference type="InterPro" id="IPR029063">
    <property type="entry name" value="SAM-dependent_MTases_sf"/>
</dbReference>
<organism evidence="12 13">
    <name type="scientific">Jiella pacifica</name>
    <dbReference type="NCBI Taxonomy" id="2696469"/>
    <lineage>
        <taxon>Bacteria</taxon>
        <taxon>Pseudomonadati</taxon>
        <taxon>Pseudomonadota</taxon>
        <taxon>Alphaproteobacteria</taxon>
        <taxon>Hyphomicrobiales</taxon>
        <taxon>Aurantimonadaceae</taxon>
        <taxon>Jiella</taxon>
    </lineage>
</organism>
<evidence type="ECO:0000256" key="9">
    <source>
        <dbReference type="ARBA" id="ARBA00030757"/>
    </source>
</evidence>
<evidence type="ECO:0000256" key="4">
    <source>
        <dbReference type="ARBA" id="ARBA00013346"/>
    </source>
</evidence>
<dbReference type="Proteomes" id="UP000469011">
    <property type="component" value="Unassembled WGS sequence"/>
</dbReference>
<dbReference type="AlphaFoldDB" id="A0A6N9T5A5"/>
<protein>
    <recommendedName>
        <fullName evidence="4">Protein-L-isoaspartate O-methyltransferase</fullName>
        <ecNumber evidence="3">2.1.1.77</ecNumber>
    </recommendedName>
    <alternativeName>
        <fullName evidence="11">L-isoaspartyl protein carboxyl methyltransferase</fullName>
    </alternativeName>
    <alternativeName>
        <fullName evidence="9">Protein L-isoaspartyl methyltransferase</fullName>
    </alternativeName>
    <alternativeName>
        <fullName evidence="10">Protein-beta-aspartate methyltransferase</fullName>
    </alternativeName>
</protein>
<evidence type="ECO:0000256" key="10">
    <source>
        <dbReference type="ARBA" id="ARBA00031323"/>
    </source>
</evidence>
<keyword evidence="13" id="KW-1185">Reference proteome</keyword>
<dbReference type="GO" id="GO:0004719">
    <property type="term" value="F:protein-L-isoaspartate (D-aspartate) O-methyltransferase activity"/>
    <property type="evidence" value="ECO:0007669"/>
    <property type="project" value="UniProtKB-EC"/>
</dbReference>
<dbReference type="EC" id="2.1.1.77" evidence="3"/>
<keyword evidence="7 12" id="KW-0808">Transferase</keyword>
<dbReference type="SUPFAM" id="SSF53335">
    <property type="entry name" value="S-adenosyl-L-methionine-dependent methyltransferases"/>
    <property type="match status" value="1"/>
</dbReference>
<dbReference type="RefSeq" id="WP_163465053.1">
    <property type="nucleotide sequence ID" value="NZ_JAAAMG010000018.1"/>
</dbReference>